<protein>
    <submittedName>
        <fullName evidence="1">DUF2971 domain-containing protein</fullName>
    </submittedName>
</protein>
<name>A0A9D2KBY9_9BACT</name>
<comment type="caution">
    <text evidence="1">The sequence shown here is derived from an EMBL/GenBank/DDBJ whole genome shotgun (WGS) entry which is preliminary data.</text>
</comment>
<reference evidence="1" key="1">
    <citation type="journal article" date="2021" name="PeerJ">
        <title>Extensive microbial diversity within the chicken gut microbiome revealed by metagenomics and culture.</title>
        <authorList>
            <person name="Gilroy R."/>
            <person name="Ravi A."/>
            <person name="Getino M."/>
            <person name="Pursley I."/>
            <person name="Horton D.L."/>
            <person name="Alikhan N.F."/>
            <person name="Baker D."/>
            <person name="Gharbi K."/>
            <person name="Hall N."/>
            <person name="Watson M."/>
            <person name="Adriaenssens E.M."/>
            <person name="Foster-Nyarko E."/>
            <person name="Jarju S."/>
            <person name="Secka A."/>
            <person name="Antonio M."/>
            <person name="Oren A."/>
            <person name="Chaudhuri R.R."/>
            <person name="La Ragione R."/>
            <person name="Hildebrand F."/>
            <person name="Pallen M.J."/>
        </authorList>
    </citation>
    <scope>NUCLEOTIDE SEQUENCE</scope>
    <source>
        <strain evidence="1">ChiW4-1371</strain>
    </source>
</reference>
<dbReference type="AlphaFoldDB" id="A0A9D2KBY9"/>
<accession>A0A9D2KBY9</accession>
<dbReference type="Proteomes" id="UP000824176">
    <property type="component" value="Unassembled WGS sequence"/>
</dbReference>
<evidence type="ECO:0000313" key="1">
    <source>
        <dbReference type="EMBL" id="HIZ89287.1"/>
    </source>
</evidence>
<dbReference type="Pfam" id="PF11185">
    <property type="entry name" value="DUF2971"/>
    <property type="match status" value="1"/>
</dbReference>
<proteinExistence type="predicted"/>
<dbReference type="EMBL" id="DXAQ01000078">
    <property type="protein sequence ID" value="HIZ89287.1"/>
    <property type="molecule type" value="Genomic_DNA"/>
</dbReference>
<dbReference type="InterPro" id="IPR021352">
    <property type="entry name" value="DUF2971"/>
</dbReference>
<sequence length="208" mass="25324">MWSIYAEKNSGICLIYNINHQINLYSKARQEKTLTLFKTLYGEKHSEIKFFNHITPTIYDDYNKFWYYDNISNKQSYFFNKKTLKLNENLSKAEKYIEQHIIDIHKDFIIKTEDWKHEQEYRILHTDPKERKLQYNFQDLYGIIFGIGTPFDAKQKIVNIILEKCKENGRNIKNFHFFQAYFDPDKNQIEKYEIEDISIYTLTEHNNE</sequence>
<gene>
    <name evidence="1" type="ORF">H9804_05020</name>
</gene>
<reference evidence="1" key="2">
    <citation type="submission" date="2021-04" db="EMBL/GenBank/DDBJ databases">
        <authorList>
            <person name="Gilroy R."/>
        </authorList>
    </citation>
    <scope>NUCLEOTIDE SEQUENCE</scope>
    <source>
        <strain evidence="1">ChiW4-1371</strain>
    </source>
</reference>
<organism evidence="1 2">
    <name type="scientific">Candidatus Mucispirillum faecigallinarum</name>
    <dbReference type="NCBI Taxonomy" id="2838699"/>
    <lineage>
        <taxon>Bacteria</taxon>
        <taxon>Pseudomonadati</taxon>
        <taxon>Deferribacterota</taxon>
        <taxon>Deferribacteres</taxon>
        <taxon>Deferribacterales</taxon>
        <taxon>Mucispirillaceae</taxon>
        <taxon>Mucispirillum</taxon>
    </lineage>
</organism>
<evidence type="ECO:0000313" key="2">
    <source>
        <dbReference type="Proteomes" id="UP000824176"/>
    </source>
</evidence>